<dbReference type="EMBL" id="JARKIK010000013">
    <property type="protein sequence ID" value="KAK8748158.1"/>
    <property type="molecule type" value="Genomic_DNA"/>
</dbReference>
<feature type="domain" description="Major facilitator superfamily (MFS) profile" evidence="6">
    <location>
        <begin position="1"/>
        <end position="203"/>
    </location>
</feature>
<dbReference type="InterPro" id="IPR005829">
    <property type="entry name" value="Sugar_transporter_CS"/>
</dbReference>
<keyword evidence="2 5" id="KW-0812">Transmembrane</keyword>
<dbReference type="AlphaFoldDB" id="A0AAW0Y812"/>
<sequence length="203" mass="22219">MMISVIPYLGGWALIGGGQNFFMLMTGRVLTGVCMGVTCIAVPTYIGEFASADIRGTLGSGFQVMVTVGILLAYIVGAVLVSWRWLAAVSAAPTLVYLLMMYFTKESPTFLLSKGKDEEANDSLRYFRGAHYNIQLEMSTIKRTLDDAKRSKASFRDILKPFNMKPLLICLSILFFAQCSGVTAVLFNMAIVFKDSGSKMSEA</sequence>
<reference evidence="7 8" key="1">
    <citation type="journal article" date="2024" name="BMC Genomics">
        <title>Genome assembly of redclaw crayfish (Cherax quadricarinatus) provides insights into its immune adaptation and hypoxia tolerance.</title>
        <authorList>
            <person name="Liu Z."/>
            <person name="Zheng J."/>
            <person name="Li H."/>
            <person name="Fang K."/>
            <person name="Wang S."/>
            <person name="He J."/>
            <person name="Zhou D."/>
            <person name="Weng S."/>
            <person name="Chi M."/>
            <person name="Gu Z."/>
            <person name="He J."/>
            <person name="Li F."/>
            <person name="Wang M."/>
        </authorList>
    </citation>
    <scope>NUCLEOTIDE SEQUENCE [LARGE SCALE GENOMIC DNA]</scope>
    <source>
        <strain evidence="7">ZL_2023a</strain>
    </source>
</reference>
<evidence type="ECO:0000256" key="4">
    <source>
        <dbReference type="ARBA" id="ARBA00023136"/>
    </source>
</evidence>
<evidence type="ECO:0000256" key="2">
    <source>
        <dbReference type="ARBA" id="ARBA00022692"/>
    </source>
</evidence>
<gene>
    <name evidence="7" type="ORF">OTU49_016337</name>
</gene>
<feature type="transmembrane region" description="Helical" evidence="5">
    <location>
        <begin position="166"/>
        <end position="193"/>
    </location>
</feature>
<dbReference type="PANTHER" id="PTHR48021:SF1">
    <property type="entry name" value="GH07001P-RELATED"/>
    <property type="match status" value="1"/>
</dbReference>
<protein>
    <recommendedName>
        <fullName evidence="6">Major facilitator superfamily (MFS) profile domain-containing protein</fullName>
    </recommendedName>
</protein>
<evidence type="ECO:0000313" key="8">
    <source>
        <dbReference type="Proteomes" id="UP001445076"/>
    </source>
</evidence>
<dbReference type="Pfam" id="PF00083">
    <property type="entry name" value="Sugar_tr"/>
    <property type="match status" value="1"/>
</dbReference>
<evidence type="ECO:0000256" key="5">
    <source>
        <dbReference type="SAM" id="Phobius"/>
    </source>
</evidence>
<keyword evidence="3 5" id="KW-1133">Transmembrane helix</keyword>
<dbReference type="PROSITE" id="PS50850">
    <property type="entry name" value="MFS"/>
    <property type="match status" value="1"/>
</dbReference>
<comment type="subcellular location">
    <subcellularLocation>
        <location evidence="1">Membrane</location>
        <topology evidence="1">Multi-pass membrane protein</topology>
    </subcellularLocation>
</comment>
<dbReference type="InterPro" id="IPR050549">
    <property type="entry name" value="MFS_Trehalose_Transporter"/>
</dbReference>
<dbReference type="InterPro" id="IPR005828">
    <property type="entry name" value="MFS_sugar_transport-like"/>
</dbReference>
<dbReference type="GO" id="GO:0016020">
    <property type="term" value="C:membrane"/>
    <property type="evidence" value="ECO:0007669"/>
    <property type="project" value="UniProtKB-SubCell"/>
</dbReference>
<organism evidence="7 8">
    <name type="scientific">Cherax quadricarinatus</name>
    <name type="common">Australian red claw crayfish</name>
    <dbReference type="NCBI Taxonomy" id="27406"/>
    <lineage>
        <taxon>Eukaryota</taxon>
        <taxon>Metazoa</taxon>
        <taxon>Ecdysozoa</taxon>
        <taxon>Arthropoda</taxon>
        <taxon>Crustacea</taxon>
        <taxon>Multicrustacea</taxon>
        <taxon>Malacostraca</taxon>
        <taxon>Eumalacostraca</taxon>
        <taxon>Eucarida</taxon>
        <taxon>Decapoda</taxon>
        <taxon>Pleocyemata</taxon>
        <taxon>Astacidea</taxon>
        <taxon>Parastacoidea</taxon>
        <taxon>Parastacidae</taxon>
        <taxon>Cherax</taxon>
    </lineage>
</organism>
<dbReference type="Gene3D" id="1.20.1250.20">
    <property type="entry name" value="MFS general substrate transporter like domains"/>
    <property type="match status" value="1"/>
</dbReference>
<accession>A0AAW0Y812</accession>
<dbReference type="SUPFAM" id="SSF103473">
    <property type="entry name" value="MFS general substrate transporter"/>
    <property type="match status" value="1"/>
</dbReference>
<evidence type="ECO:0000313" key="7">
    <source>
        <dbReference type="EMBL" id="KAK8748158.1"/>
    </source>
</evidence>
<keyword evidence="8" id="KW-1185">Reference proteome</keyword>
<comment type="caution">
    <text evidence="7">The sequence shown here is derived from an EMBL/GenBank/DDBJ whole genome shotgun (WGS) entry which is preliminary data.</text>
</comment>
<proteinExistence type="predicted"/>
<feature type="transmembrane region" description="Helical" evidence="5">
    <location>
        <begin position="85"/>
        <end position="104"/>
    </location>
</feature>
<feature type="non-terminal residue" evidence="7">
    <location>
        <position position="203"/>
    </location>
</feature>
<evidence type="ECO:0000259" key="6">
    <source>
        <dbReference type="PROSITE" id="PS50850"/>
    </source>
</evidence>
<name>A0AAW0Y812_CHEQU</name>
<dbReference type="PROSITE" id="PS00217">
    <property type="entry name" value="SUGAR_TRANSPORT_2"/>
    <property type="match status" value="1"/>
</dbReference>
<dbReference type="InterPro" id="IPR036259">
    <property type="entry name" value="MFS_trans_sf"/>
</dbReference>
<evidence type="ECO:0000256" key="3">
    <source>
        <dbReference type="ARBA" id="ARBA00022989"/>
    </source>
</evidence>
<feature type="transmembrane region" description="Helical" evidence="5">
    <location>
        <begin position="58"/>
        <end position="79"/>
    </location>
</feature>
<evidence type="ECO:0000256" key="1">
    <source>
        <dbReference type="ARBA" id="ARBA00004141"/>
    </source>
</evidence>
<feature type="transmembrane region" description="Helical" evidence="5">
    <location>
        <begin position="20"/>
        <end position="46"/>
    </location>
</feature>
<dbReference type="GO" id="GO:0022857">
    <property type="term" value="F:transmembrane transporter activity"/>
    <property type="evidence" value="ECO:0007669"/>
    <property type="project" value="InterPro"/>
</dbReference>
<dbReference type="Proteomes" id="UP001445076">
    <property type="component" value="Unassembled WGS sequence"/>
</dbReference>
<dbReference type="InterPro" id="IPR020846">
    <property type="entry name" value="MFS_dom"/>
</dbReference>
<dbReference type="PANTHER" id="PTHR48021">
    <property type="match status" value="1"/>
</dbReference>
<keyword evidence="4 5" id="KW-0472">Membrane</keyword>